<proteinExistence type="predicted"/>
<protein>
    <submittedName>
        <fullName evidence="2">Uncharacterized protein</fullName>
    </submittedName>
</protein>
<evidence type="ECO:0000313" key="2">
    <source>
        <dbReference type="EMBL" id="ONN70692.1"/>
    </source>
</evidence>
<feature type="transmembrane region" description="Helical" evidence="1">
    <location>
        <begin position="61"/>
        <end position="82"/>
    </location>
</feature>
<evidence type="ECO:0000313" key="3">
    <source>
        <dbReference type="Proteomes" id="UP000189310"/>
    </source>
</evidence>
<gene>
    <name evidence="2" type="ORF">BVL52_20890</name>
</gene>
<evidence type="ECO:0000256" key="1">
    <source>
        <dbReference type="SAM" id="Phobius"/>
    </source>
</evidence>
<organism evidence="2 3">
    <name type="scientific">Pseudomonas oryzihabitans</name>
    <dbReference type="NCBI Taxonomy" id="47885"/>
    <lineage>
        <taxon>Bacteria</taxon>
        <taxon>Pseudomonadati</taxon>
        <taxon>Pseudomonadota</taxon>
        <taxon>Gammaproteobacteria</taxon>
        <taxon>Pseudomonadales</taxon>
        <taxon>Pseudomonadaceae</taxon>
        <taxon>Pseudomonas</taxon>
    </lineage>
</organism>
<keyword evidence="3" id="KW-1185">Reference proteome</keyword>
<reference evidence="2 3" key="1">
    <citation type="submission" date="2017-01" db="EMBL/GenBank/DDBJ databases">
        <title>Pseudomonas psychrotolerans genome sequencing and assembly.</title>
        <authorList>
            <person name="Vyas B."/>
            <person name="Mayilraj S."/>
        </authorList>
    </citation>
    <scope>NUCLEOTIDE SEQUENCE [LARGE SCALE GENOMIC DNA]</scope>
    <source>
        <strain evidence="2 3">SDS18</strain>
    </source>
</reference>
<keyword evidence="1" id="KW-0812">Transmembrane</keyword>
<keyword evidence="1" id="KW-0472">Membrane</keyword>
<dbReference type="EMBL" id="MTLN01000008">
    <property type="protein sequence ID" value="ONN70692.1"/>
    <property type="molecule type" value="Genomic_DNA"/>
</dbReference>
<sequence>MEKLKGNKIMVVVGLLVLLVGTLPYAGAIMKGLASGMLHVVLGRSSYTLFNFTVDADTNPIGFVLAISYYLALIAFFTWAGISMIRYGFESK</sequence>
<name>A0ABX3IQQ4_9PSED</name>
<dbReference type="Proteomes" id="UP000189310">
    <property type="component" value="Unassembled WGS sequence"/>
</dbReference>
<dbReference type="RefSeq" id="WP_077172970.1">
    <property type="nucleotide sequence ID" value="NZ_MTLN01000008.1"/>
</dbReference>
<keyword evidence="1" id="KW-1133">Transmembrane helix</keyword>
<accession>A0ABX3IQQ4</accession>
<comment type="caution">
    <text evidence="2">The sequence shown here is derived from an EMBL/GenBank/DDBJ whole genome shotgun (WGS) entry which is preliminary data.</text>
</comment>